<proteinExistence type="predicted"/>
<reference evidence="1" key="1">
    <citation type="submission" date="2019-12" db="EMBL/GenBank/DDBJ databases">
        <title>Genome sequencing and annotation of Brassica cretica.</title>
        <authorList>
            <person name="Studholme D.J."/>
            <person name="Sarris P."/>
        </authorList>
    </citation>
    <scope>NUCLEOTIDE SEQUENCE</scope>
    <source>
        <strain evidence="1">PFS-109/04</strain>
        <tissue evidence="1">Leaf</tissue>
    </source>
</reference>
<protein>
    <submittedName>
        <fullName evidence="1">Uncharacterized protein</fullName>
    </submittedName>
</protein>
<gene>
    <name evidence="1" type="ORF">F2Q69_00017017</name>
</gene>
<sequence length="66" mass="7453">MDIESLGLRACNRSLSALHAEMECLLLGSFMHERQEDNLNMFRDGLFGPIGHDYESDGLAIIRIET</sequence>
<dbReference type="Proteomes" id="UP000712600">
    <property type="component" value="Unassembled WGS sequence"/>
</dbReference>
<organism evidence="1 2">
    <name type="scientific">Brassica cretica</name>
    <name type="common">Mustard</name>
    <dbReference type="NCBI Taxonomy" id="69181"/>
    <lineage>
        <taxon>Eukaryota</taxon>
        <taxon>Viridiplantae</taxon>
        <taxon>Streptophyta</taxon>
        <taxon>Embryophyta</taxon>
        <taxon>Tracheophyta</taxon>
        <taxon>Spermatophyta</taxon>
        <taxon>Magnoliopsida</taxon>
        <taxon>eudicotyledons</taxon>
        <taxon>Gunneridae</taxon>
        <taxon>Pentapetalae</taxon>
        <taxon>rosids</taxon>
        <taxon>malvids</taxon>
        <taxon>Brassicales</taxon>
        <taxon>Brassicaceae</taxon>
        <taxon>Brassiceae</taxon>
        <taxon>Brassica</taxon>
    </lineage>
</organism>
<comment type="caution">
    <text evidence="1">The sequence shown here is derived from an EMBL/GenBank/DDBJ whole genome shotgun (WGS) entry which is preliminary data.</text>
</comment>
<evidence type="ECO:0000313" key="1">
    <source>
        <dbReference type="EMBL" id="KAF3554375.1"/>
    </source>
</evidence>
<name>A0A8S9QYJ0_BRACR</name>
<accession>A0A8S9QYJ0</accession>
<evidence type="ECO:0000313" key="2">
    <source>
        <dbReference type="Proteomes" id="UP000712600"/>
    </source>
</evidence>
<dbReference type="AlphaFoldDB" id="A0A8S9QYJ0"/>
<dbReference type="EMBL" id="QGKX02000996">
    <property type="protein sequence ID" value="KAF3554375.1"/>
    <property type="molecule type" value="Genomic_DNA"/>
</dbReference>